<evidence type="ECO:0000256" key="3">
    <source>
        <dbReference type="ARBA" id="ARBA00022729"/>
    </source>
</evidence>
<reference evidence="7" key="1">
    <citation type="journal article" date="2019" name="Int. J. Syst. Evol. Microbiol.">
        <title>The Global Catalogue of Microorganisms (GCM) 10K type strain sequencing project: providing services to taxonomists for standard genome sequencing and annotation.</title>
        <authorList>
            <consortium name="The Broad Institute Genomics Platform"/>
            <consortium name="The Broad Institute Genome Sequencing Center for Infectious Disease"/>
            <person name="Wu L."/>
            <person name="Ma J."/>
        </authorList>
    </citation>
    <scope>NUCLEOTIDE SEQUENCE [LARGE SCALE GENOMIC DNA]</scope>
    <source>
        <strain evidence="7">JCM 15478</strain>
    </source>
</reference>
<keyword evidence="4" id="KW-0592">Phosphate transport</keyword>
<evidence type="ECO:0000259" key="5">
    <source>
        <dbReference type="Pfam" id="PF12849"/>
    </source>
</evidence>
<dbReference type="SUPFAM" id="SSF53850">
    <property type="entry name" value="Periplasmic binding protein-like II"/>
    <property type="match status" value="1"/>
</dbReference>
<keyword evidence="7" id="KW-1185">Reference proteome</keyword>
<sequence>MNVFRRPSRSVRAAVLTGVATFTLSACWGAGAGTEDGKELLGKVMVDGSSTVTPLAKAAAELYTEKQPKVRVSVGTSGTGGGFKKLCAGRADIADASRLIKAKERAACAERGVNYEEFSVANDALTVVVSKRVSWVDCLSTRQLRKIWRPGSRVHSWNQVDPSFPDVPLKLYGPGADSGTFDYFTKAINGEEGASRTDYTSTEDDNVTVRGVSRSRGGMGYFGFSYYEENENDLKSLMIDSGDGCIVPSVTSVQNGTYKPLSRPLFIYPTAEALKRPEVEDFVEYFVEHHAQITAGTQFIPLNSEQEDKLRADLDKLKSEAE</sequence>
<comment type="similarity">
    <text evidence="1 4">Belongs to the PstS family.</text>
</comment>
<proteinExistence type="inferred from homology"/>
<evidence type="ECO:0000313" key="6">
    <source>
        <dbReference type="EMBL" id="GAA2065356.1"/>
    </source>
</evidence>
<comment type="caution">
    <text evidence="6">The sequence shown here is derived from an EMBL/GenBank/DDBJ whole genome shotgun (WGS) entry which is preliminary data.</text>
</comment>
<protein>
    <recommendedName>
        <fullName evidence="4">Phosphate-binding protein</fullName>
    </recommendedName>
</protein>
<gene>
    <name evidence="6" type="ORF">GCM10009801_10620</name>
</gene>
<dbReference type="InterPro" id="IPR024370">
    <property type="entry name" value="PBP_domain"/>
</dbReference>
<evidence type="ECO:0000256" key="1">
    <source>
        <dbReference type="ARBA" id="ARBA00008725"/>
    </source>
</evidence>
<dbReference type="InterPro" id="IPR050811">
    <property type="entry name" value="Phosphate_ABC_transporter"/>
</dbReference>
<keyword evidence="2 4" id="KW-0813">Transport</keyword>
<dbReference type="Pfam" id="PF12849">
    <property type="entry name" value="PBP_like_2"/>
    <property type="match status" value="1"/>
</dbReference>
<organism evidence="6 7">
    <name type="scientific">Streptomyces albiaxialis</name>
    <dbReference type="NCBI Taxonomy" id="329523"/>
    <lineage>
        <taxon>Bacteria</taxon>
        <taxon>Bacillati</taxon>
        <taxon>Actinomycetota</taxon>
        <taxon>Actinomycetes</taxon>
        <taxon>Kitasatosporales</taxon>
        <taxon>Streptomycetaceae</taxon>
        <taxon>Streptomyces</taxon>
    </lineage>
</organism>
<dbReference type="CDD" id="cd13654">
    <property type="entry name" value="PBP2_phosphate_like_2"/>
    <property type="match status" value="1"/>
</dbReference>
<dbReference type="RefSeq" id="WP_344524528.1">
    <property type="nucleotide sequence ID" value="NZ_BAAAPE010000002.1"/>
</dbReference>
<feature type="domain" description="PBP" evidence="5">
    <location>
        <begin position="41"/>
        <end position="287"/>
    </location>
</feature>
<evidence type="ECO:0000256" key="2">
    <source>
        <dbReference type="ARBA" id="ARBA00022448"/>
    </source>
</evidence>
<dbReference type="InterPro" id="IPR011862">
    <property type="entry name" value="Phos-bd"/>
</dbReference>
<comment type="function">
    <text evidence="4">Involved in the system for phosphate transport across the cytoplasmic membrane.</text>
</comment>
<keyword evidence="3" id="KW-0732">Signal</keyword>
<dbReference type="PANTHER" id="PTHR30570:SF1">
    <property type="entry name" value="PHOSPHATE-BINDING PROTEIN PSTS"/>
    <property type="match status" value="1"/>
</dbReference>
<evidence type="ECO:0000313" key="7">
    <source>
        <dbReference type="Proteomes" id="UP001500016"/>
    </source>
</evidence>
<dbReference type="NCBIfam" id="TIGR02136">
    <property type="entry name" value="ptsS_2"/>
    <property type="match status" value="1"/>
</dbReference>
<name>A0ABP5H887_9ACTN</name>
<dbReference type="PROSITE" id="PS51257">
    <property type="entry name" value="PROKAR_LIPOPROTEIN"/>
    <property type="match status" value="1"/>
</dbReference>
<dbReference type="Proteomes" id="UP001500016">
    <property type="component" value="Unassembled WGS sequence"/>
</dbReference>
<dbReference type="PANTHER" id="PTHR30570">
    <property type="entry name" value="PERIPLASMIC PHOSPHATE BINDING COMPONENT OF PHOSPHATE ABC TRANSPORTER"/>
    <property type="match status" value="1"/>
</dbReference>
<accession>A0ABP5H887</accession>
<dbReference type="EMBL" id="BAAAPE010000002">
    <property type="protein sequence ID" value="GAA2065356.1"/>
    <property type="molecule type" value="Genomic_DNA"/>
</dbReference>
<dbReference type="Gene3D" id="3.40.190.10">
    <property type="entry name" value="Periplasmic binding protein-like II"/>
    <property type="match status" value="2"/>
</dbReference>
<evidence type="ECO:0000256" key="4">
    <source>
        <dbReference type="RuleBase" id="RU367119"/>
    </source>
</evidence>